<keyword evidence="4" id="KW-1185">Reference proteome</keyword>
<evidence type="ECO:0000313" key="5">
    <source>
        <dbReference type="Proteomes" id="UP000235392"/>
    </source>
</evidence>
<gene>
    <name evidence="3" type="ORF">PCANC_19451</name>
    <name evidence="2" type="ORF">PCASD_18342</name>
</gene>
<feature type="compositionally biased region" description="Basic residues" evidence="1">
    <location>
        <begin position="103"/>
        <end position="112"/>
    </location>
</feature>
<feature type="compositionally biased region" description="Low complexity" evidence="1">
    <location>
        <begin position="79"/>
        <end position="92"/>
    </location>
</feature>
<dbReference type="AlphaFoldDB" id="A0A2N5TS17"/>
<dbReference type="EMBL" id="PGCI01000371">
    <property type="protein sequence ID" value="PLW28267.1"/>
    <property type="molecule type" value="Genomic_DNA"/>
</dbReference>
<name>A0A2N5TS17_9BASI</name>
<reference evidence="4 5" key="1">
    <citation type="submission" date="2017-11" db="EMBL/GenBank/DDBJ databases">
        <title>De novo assembly and phasing of dikaryotic genomes from two isolates of Puccinia coronata f. sp. avenae, the causal agent of oat crown rust.</title>
        <authorList>
            <person name="Miller M.E."/>
            <person name="Zhang Y."/>
            <person name="Omidvar V."/>
            <person name="Sperschneider J."/>
            <person name="Schwessinger B."/>
            <person name="Raley C."/>
            <person name="Palmer J.M."/>
            <person name="Garnica D."/>
            <person name="Upadhyaya N."/>
            <person name="Rathjen J."/>
            <person name="Taylor J.M."/>
            <person name="Park R.F."/>
            <person name="Dodds P.N."/>
            <person name="Hirsch C.D."/>
            <person name="Kianian S.F."/>
            <person name="Figueroa M."/>
        </authorList>
    </citation>
    <scope>NUCLEOTIDE SEQUENCE [LARGE SCALE GENOMIC DNA]</scope>
    <source>
        <strain evidence="3">12NC29</strain>
        <strain evidence="2">12SD80</strain>
    </source>
</reference>
<sequence>MVRCGWAGCPRGQPSPGDLGRSRSRAEAVGPEPVRAQRSGPSAQSVRARRGWCSHLSSGGQPASGGCNRWKALKPTHASPSSRSSKVSTPDSLVALPSGTHPFKLRKTRRSI</sequence>
<evidence type="ECO:0000256" key="1">
    <source>
        <dbReference type="SAM" id="MobiDB-lite"/>
    </source>
</evidence>
<evidence type="ECO:0000313" key="3">
    <source>
        <dbReference type="EMBL" id="PLW36333.1"/>
    </source>
</evidence>
<comment type="caution">
    <text evidence="2">The sequence shown here is derived from an EMBL/GenBank/DDBJ whole genome shotgun (WGS) entry which is preliminary data.</text>
</comment>
<accession>A0A2N5TS17</accession>
<evidence type="ECO:0000313" key="2">
    <source>
        <dbReference type="EMBL" id="PLW28267.1"/>
    </source>
</evidence>
<proteinExistence type="predicted"/>
<protein>
    <submittedName>
        <fullName evidence="2">Uncharacterized protein</fullName>
    </submittedName>
</protein>
<dbReference type="EMBL" id="PGCJ01000241">
    <property type="protein sequence ID" value="PLW36333.1"/>
    <property type="molecule type" value="Genomic_DNA"/>
</dbReference>
<dbReference type="Proteomes" id="UP000235388">
    <property type="component" value="Unassembled WGS sequence"/>
</dbReference>
<evidence type="ECO:0000313" key="4">
    <source>
        <dbReference type="Proteomes" id="UP000235388"/>
    </source>
</evidence>
<feature type="region of interest" description="Disordered" evidence="1">
    <location>
        <begin position="1"/>
        <end position="112"/>
    </location>
</feature>
<organism evidence="2 5">
    <name type="scientific">Puccinia coronata f. sp. avenae</name>
    <dbReference type="NCBI Taxonomy" id="200324"/>
    <lineage>
        <taxon>Eukaryota</taxon>
        <taxon>Fungi</taxon>
        <taxon>Dikarya</taxon>
        <taxon>Basidiomycota</taxon>
        <taxon>Pucciniomycotina</taxon>
        <taxon>Pucciniomycetes</taxon>
        <taxon>Pucciniales</taxon>
        <taxon>Pucciniaceae</taxon>
        <taxon>Puccinia</taxon>
    </lineage>
</organism>
<dbReference type="Proteomes" id="UP000235392">
    <property type="component" value="Unassembled WGS sequence"/>
</dbReference>